<dbReference type="Gene3D" id="2.60.120.10">
    <property type="entry name" value="Jelly Rolls"/>
    <property type="match status" value="1"/>
</dbReference>
<proteinExistence type="predicted"/>
<evidence type="ECO:0000313" key="2">
    <source>
        <dbReference type="EMBL" id="MFD0933345.1"/>
    </source>
</evidence>
<comment type="caution">
    <text evidence="2">The sequence shown here is derived from an EMBL/GenBank/DDBJ whole genome shotgun (WGS) entry which is preliminary data.</text>
</comment>
<feature type="domain" description="Sugar 3,4-ketoisomerase QdtA cupin" evidence="1">
    <location>
        <begin position="19"/>
        <end position="139"/>
    </location>
</feature>
<sequence>MKKHGPILIEKKPEKIFLNSIGSSELGYITVAEYQENIPFNIKRVYWTYYTPNKVTRGHHAHKALEQCIFAVNGKIEFELINVNGEKSTFILDSPEVGLYIPPMHWRTIKFSHNAVLLCLASDVYKKSDYIRDYDYFLKK</sequence>
<dbReference type="Pfam" id="PF05523">
    <property type="entry name" value="FdtA"/>
    <property type="match status" value="1"/>
</dbReference>
<dbReference type="CDD" id="cd20292">
    <property type="entry name" value="cupin_QdtA-like"/>
    <property type="match status" value="1"/>
</dbReference>
<dbReference type="InterPro" id="IPR011051">
    <property type="entry name" value="RmlC_Cupin_sf"/>
</dbReference>
<protein>
    <submittedName>
        <fullName evidence="2">FdtA/QdtA family cupin domain-containing protein</fullName>
    </submittedName>
</protein>
<reference evidence="3" key="1">
    <citation type="journal article" date="2019" name="Int. J. Syst. Evol. Microbiol.">
        <title>The Global Catalogue of Microorganisms (GCM) 10K type strain sequencing project: providing services to taxonomists for standard genome sequencing and annotation.</title>
        <authorList>
            <consortium name="The Broad Institute Genomics Platform"/>
            <consortium name="The Broad Institute Genome Sequencing Center for Infectious Disease"/>
            <person name="Wu L."/>
            <person name="Ma J."/>
        </authorList>
    </citation>
    <scope>NUCLEOTIDE SEQUENCE [LARGE SCALE GENOMIC DNA]</scope>
    <source>
        <strain evidence="3">CCUG 56752</strain>
    </source>
</reference>
<accession>A0ABW3GU78</accession>
<keyword evidence="3" id="KW-1185">Reference proteome</keyword>
<evidence type="ECO:0000313" key="3">
    <source>
        <dbReference type="Proteomes" id="UP001597049"/>
    </source>
</evidence>
<evidence type="ECO:0000259" key="1">
    <source>
        <dbReference type="Pfam" id="PF05523"/>
    </source>
</evidence>
<organism evidence="2 3">
    <name type="scientific">Psychroflexus salinarum</name>
    <dbReference type="NCBI Taxonomy" id="546024"/>
    <lineage>
        <taxon>Bacteria</taxon>
        <taxon>Pseudomonadati</taxon>
        <taxon>Bacteroidota</taxon>
        <taxon>Flavobacteriia</taxon>
        <taxon>Flavobacteriales</taxon>
        <taxon>Flavobacteriaceae</taxon>
        <taxon>Psychroflexus</taxon>
    </lineage>
</organism>
<dbReference type="RefSeq" id="WP_379658647.1">
    <property type="nucleotide sequence ID" value="NZ_JBHTIV010000022.1"/>
</dbReference>
<dbReference type="InterPro" id="IPR008894">
    <property type="entry name" value="QdtA_cupin_dom"/>
</dbReference>
<dbReference type="SUPFAM" id="SSF51182">
    <property type="entry name" value="RmlC-like cupins"/>
    <property type="match status" value="1"/>
</dbReference>
<dbReference type="EMBL" id="JBHTIV010000022">
    <property type="protein sequence ID" value="MFD0933345.1"/>
    <property type="molecule type" value="Genomic_DNA"/>
</dbReference>
<name>A0ABW3GU78_9FLAO</name>
<dbReference type="Proteomes" id="UP001597049">
    <property type="component" value="Unassembled WGS sequence"/>
</dbReference>
<gene>
    <name evidence="2" type="ORF">ACFQ0R_12115</name>
</gene>
<dbReference type="InterPro" id="IPR014710">
    <property type="entry name" value="RmlC-like_jellyroll"/>
</dbReference>